<dbReference type="AlphaFoldDB" id="A0AAW9R2U0"/>
<dbReference type="PROSITE" id="PS51892">
    <property type="entry name" value="SUBTILASE"/>
    <property type="match status" value="1"/>
</dbReference>
<feature type="active site" description="Charge relay system" evidence="9 10">
    <location>
        <position position="194"/>
    </location>
</feature>
<protein>
    <submittedName>
        <fullName evidence="16">S8 family serine peptidase</fullName>
    </submittedName>
</protein>
<dbReference type="InterPro" id="IPR022398">
    <property type="entry name" value="Peptidase_S8_His-AS"/>
</dbReference>
<name>A0AAW9R2U0_9GAMM</name>
<evidence type="ECO:0000259" key="13">
    <source>
        <dbReference type="Pfam" id="PF00082"/>
    </source>
</evidence>
<evidence type="ECO:0000313" key="17">
    <source>
        <dbReference type="Proteomes" id="UP001364472"/>
    </source>
</evidence>
<comment type="subcellular location">
    <subcellularLocation>
        <location evidence="1">Secreted</location>
    </subcellularLocation>
</comment>
<dbReference type="InterPro" id="IPR050131">
    <property type="entry name" value="Peptidase_S8_subtilisin-like"/>
</dbReference>
<feature type="compositionally biased region" description="Basic and acidic residues" evidence="11">
    <location>
        <begin position="218"/>
        <end position="240"/>
    </location>
</feature>
<dbReference type="InterPro" id="IPR000209">
    <property type="entry name" value="Peptidase_S8/S53_dom"/>
</dbReference>
<evidence type="ECO:0000256" key="7">
    <source>
        <dbReference type="ARBA" id="ARBA00022825"/>
    </source>
</evidence>
<dbReference type="InterPro" id="IPR034176">
    <property type="entry name" value="Peptidases_S8_13"/>
</dbReference>
<reference evidence="16 17" key="1">
    <citation type="journal article" date="2016" name="Antonie Van Leeuwenhoek">
        <title>Denitratimonas tolerans gen. nov., sp. nov., a denitrifying bacterium isolated from a bioreactor for tannery wastewater treatment.</title>
        <authorList>
            <person name="Han S.I."/>
            <person name="Kim J.O."/>
            <person name="Lee Y.R."/>
            <person name="Ekpeghere K.I."/>
            <person name="Koh S.C."/>
            <person name="Whang K.S."/>
        </authorList>
    </citation>
    <scope>NUCLEOTIDE SEQUENCE [LARGE SCALE GENOMIC DNA]</scope>
    <source>
        <strain evidence="16 17">KACC 17565</strain>
    </source>
</reference>
<feature type="domain" description="Peptidase C-terminal archaeal/bacterial" evidence="14">
    <location>
        <begin position="607"/>
        <end position="672"/>
    </location>
</feature>
<accession>A0AAW9R2U0</accession>
<evidence type="ECO:0000256" key="4">
    <source>
        <dbReference type="ARBA" id="ARBA00022670"/>
    </source>
</evidence>
<dbReference type="PANTHER" id="PTHR43806">
    <property type="entry name" value="PEPTIDASE S8"/>
    <property type="match status" value="1"/>
</dbReference>
<dbReference type="Gene3D" id="3.40.50.200">
    <property type="entry name" value="Peptidase S8/S53 domain"/>
    <property type="match status" value="1"/>
</dbReference>
<feature type="region of interest" description="Disordered" evidence="11">
    <location>
        <begin position="217"/>
        <end position="255"/>
    </location>
</feature>
<evidence type="ECO:0000256" key="6">
    <source>
        <dbReference type="ARBA" id="ARBA00022801"/>
    </source>
</evidence>
<dbReference type="InterPro" id="IPR015500">
    <property type="entry name" value="Peptidase_S8_subtilisin-rel"/>
</dbReference>
<dbReference type="Proteomes" id="UP001364472">
    <property type="component" value="Unassembled WGS sequence"/>
</dbReference>
<evidence type="ECO:0000259" key="15">
    <source>
        <dbReference type="Pfam" id="PF18998"/>
    </source>
</evidence>
<comment type="similarity">
    <text evidence="2 10">Belongs to the peptidase S8 family.</text>
</comment>
<evidence type="ECO:0000256" key="1">
    <source>
        <dbReference type="ARBA" id="ARBA00004613"/>
    </source>
</evidence>
<dbReference type="PRINTS" id="PR00723">
    <property type="entry name" value="SUBTILISIN"/>
</dbReference>
<keyword evidence="8" id="KW-0865">Zymogen</keyword>
<keyword evidence="3" id="KW-0964">Secreted</keyword>
<evidence type="ECO:0000256" key="3">
    <source>
        <dbReference type="ARBA" id="ARBA00022525"/>
    </source>
</evidence>
<evidence type="ECO:0000313" key="16">
    <source>
        <dbReference type="EMBL" id="MEJ1250092.1"/>
    </source>
</evidence>
<dbReference type="GO" id="GO:0005576">
    <property type="term" value="C:extracellular region"/>
    <property type="evidence" value="ECO:0007669"/>
    <property type="project" value="UniProtKB-SubCell"/>
</dbReference>
<dbReference type="Pfam" id="PF00082">
    <property type="entry name" value="Peptidase_S8"/>
    <property type="match status" value="1"/>
</dbReference>
<evidence type="ECO:0000256" key="2">
    <source>
        <dbReference type="ARBA" id="ARBA00011073"/>
    </source>
</evidence>
<keyword evidence="7 10" id="KW-0720">Serine protease</keyword>
<dbReference type="GO" id="GO:0004252">
    <property type="term" value="F:serine-type endopeptidase activity"/>
    <property type="evidence" value="ECO:0007669"/>
    <property type="project" value="UniProtKB-UniRule"/>
</dbReference>
<feature type="active site" description="Charge relay system" evidence="9 10">
    <location>
        <position position="255"/>
    </location>
</feature>
<dbReference type="CDD" id="cd07496">
    <property type="entry name" value="Peptidases_S8_13"/>
    <property type="match status" value="1"/>
</dbReference>
<evidence type="ECO:0000256" key="11">
    <source>
        <dbReference type="SAM" id="MobiDB-lite"/>
    </source>
</evidence>
<evidence type="ECO:0000256" key="10">
    <source>
        <dbReference type="PROSITE-ProRule" id="PRU01240"/>
    </source>
</evidence>
<comment type="caution">
    <text evidence="16">The sequence shown here is derived from an EMBL/GenBank/DDBJ whole genome shotgun (WGS) entry which is preliminary data.</text>
</comment>
<dbReference type="FunFam" id="3.40.50.200:FF:000022">
    <property type="entry name" value="Extracellular protease"/>
    <property type="match status" value="1"/>
</dbReference>
<dbReference type="InterPro" id="IPR044060">
    <property type="entry name" value="Bacterial_rp_domain"/>
</dbReference>
<sequence>MSPITSLYQIVRRPLLTLAVATTCAAVAGSALAADPGRIDTRSALAERVLFDAGQPGESFDGFIVYYRDDAPAGEEKSAAASRTRKAIDADLARMGKAFGFAARHERQLATGGHLVRLNGTRLAGEDANAWMATLAANPDIVAVEPNARAYPALVPNDRHYALQWGLSDPVGGISAPAAWDMSTGSGIVIAVVDTGGTPHPDLDAQTVAGYDFISSEETARDGDGRDANPNDEGDWHEPGDCGPGVEPSKKSSWHGTHVAGIAAAQANNGIGVAGVAFGARVQHVRALGRCGGTVADIADSIIWAAGGTVPGVPANATPARIINLSLGGEGMCGPTYQNAVDAANARKAVVIAAAGNDDAHAATQRPANCSGVLVVGASNRAGIRASYSNYGELVDLAAPGGDCRDCENDYPDLILSTLNSGEQGQNEAGYYYMAGTSMATPHVSGVAALVLARKGSLSPAEVRTLLRDTAKPFPGHCTGGCGVGLVNAEAAVRAAGNQAITRLPISVTRAGIGSGRITSSPSGIDCGARCSNTFSKGTSVTLTAAAATGSTFTGWSGACSGSGSTCTLAANQAHAALAHFKVPVTGLSRGQAIADLSAQGGLARMYSLHVPSGSESLRIRLSGGSGDADLYVRHGTEPNESQYDCRPYLHGNNELCEFPAPLAGIYYIMIKGAPDYSGARLFAHYALGPQGGRTVSADVPMTGISAPQGGGRYFKVDVPQGATDLWITTRASRDLDLFVRRGGVPTPDWNEQFVSGNPAGNEEIYIPNPQRGMHYILLHAYESFSGASLRAGYTVAGKRIVMTHSGLGAGTVAMRRVATGATAATCAGFPCTVGLPDATFDLIASPSTGSAFSGWIASQCDSITPQGDCRMRVSSERPVSVGFSGAPSKPVVTLNTVGEGSGVVLVRAAGGDAPLAVCTAFPCRIAPTATTYELVPIAAPDSAFTRWISPTMGTPACASITAEGYCRLQPTAATSVTANFVK</sequence>
<dbReference type="InterPro" id="IPR036852">
    <property type="entry name" value="Peptidase_S8/S53_dom_sf"/>
</dbReference>
<feature type="active site" description="Charge relay system" evidence="9 10">
    <location>
        <position position="438"/>
    </location>
</feature>
<dbReference type="InterPro" id="IPR023828">
    <property type="entry name" value="Peptidase_S8_Ser-AS"/>
</dbReference>
<evidence type="ECO:0000256" key="8">
    <source>
        <dbReference type="ARBA" id="ARBA00023145"/>
    </source>
</evidence>
<dbReference type="PANTHER" id="PTHR43806:SF11">
    <property type="entry name" value="CEREVISIN-RELATED"/>
    <property type="match status" value="1"/>
</dbReference>
<evidence type="ECO:0000259" key="14">
    <source>
        <dbReference type="Pfam" id="PF04151"/>
    </source>
</evidence>
<evidence type="ECO:0000256" key="9">
    <source>
        <dbReference type="PIRSR" id="PIRSR615500-1"/>
    </source>
</evidence>
<evidence type="ECO:0000256" key="12">
    <source>
        <dbReference type="SAM" id="SignalP"/>
    </source>
</evidence>
<feature type="domain" description="Peptidase S8/S53" evidence="13">
    <location>
        <begin position="185"/>
        <end position="485"/>
    </location>
</feature>
<gene>
    <name evidence="16" type="ORF">WB794_10470</name>
</gene>
<dbReference type="PROSITE" id="PS00137">
    <property type="entry name" value="SUBTILASE_HIS"/>
    <property type="match status" value="1"/>
</dbReference>
<dbReference type="PROSITE" id="PS00138">
    <property type="entry name" value="SUBTILASE_SER"/>
    <property type="match status" value="1"/>
</dbReference>
<keyword evidence="5 12" id="KW-0732">Signal</keyword>
<dbReference type="Gene3D" id="2.60.120.380">
    <property type="match status" value="2"/>
</dbReference>
<dbReference type="RefSeq" id="WP_337335795.1">
    <property type="nucleotide sequence ID" value="NZ_JBBDHC010000015.1"/>
</dbReference>
<feature type="chain" id="PRO_5043679058" evidence="12">
    <location>
        <begin position="34"/>
        <end position="983"/>
    </location>
</feature>
<keyword evidence="6 10" id="KW-0378">Hydrolase</keyword>
<keyword evidence="4 10" id="KW-0645">Protease</keyword>
<organism evidence="16 17">
    <name type="scientific">Denitratimonas tolerans</name>
    <dbReference type="NCBI Taxonomy" id="1338420"/>
    <lineage>
        <taxon>Bacteria</taxon>
        <taxon>Pseudomonadati</taxon>
        <taxon>Pseudomonadota</taxon>
        <taxon>Gammaproteobacteria</taxon>
        <taxon>Lysobacterales</taxon>
        <taxon>Lysobacteraceae</taxon>
        <taxon>Denitratimonas</taxon>
    </lineage>
</organism>
<dbReference type="EMBL" id="JBBDHC010000015">
    <property type="protein sequence ID" value="MEJ1250092.1"/>
    <property type="molecule type" value="Genomic_DNA"/>
</dbReference>
<proteinExistence type="inferred from homology"/>
<dbReference type="SUPFAM" id="SSF52743">
    <property type="entry name" value="Subtilisin-like"/>
    <property type="match status" value="1"/>
</dbReference>
<dbReference type="InterPro" id="IPR007280">
    <property type="entry name" value="Peptidase_C_arc/bac"/>
</dbReference>
<evidence type="ECO:0000256" key="5">
    <source>
        <dbReference type="ARBA" id="ARBA00022729"/>
    </source>
</evidence>
<dbReference type="GO" id="GO:0006508">
    <property type="term" value="P:proteolysis"/>
    <property type="evidence" value="ECO:0007669"/>
    <property type="project" value="UniProtKB-KW"/>
</dbReference>
<dbReference type="Pfam" id="PF04151">
    <property type="entry name" value="PPC"/>
    <property type="match status" value="1"/>
</dbReference>
<dbReference type="Pfam" id="PF18998">
    <property type="entry name" value="Flg_new_2"/>
    <property type="match status" value="1"/>
</dbReference>
<keyword evidence="17" id="KW-1185">Reference proteome</keyword>
<feature type="domain" description="Bacterial repeat" evidence="15">
    <location>
        <begin position="528"/>
        <end position="571"/>
    </location>
</feature>
<feature type="signal peptide" evidence="12">
    <location>
        <begin position="1"/>
        <end position="33"/>
    </location>
</feature>